<dbReference type="GO" id="GO:0006974">
    <property type="term" value="P:DNA damage response"/>
    <property type="evidence" value="ECO:0007669"/>
    <property type="project" value="UniProtKB-KW"/>
</dbReference>
<dbReference type="EMBL" id="JARIHO010000023">
    <property type="protein sequence ID" value="KAJ7343433.1"/>
    <property type="molecule type" value="Genomic_DNA"/>
</dbReference>
<dbReference type="GO" id="GO:0003677">
    <property type="term" value="F:DNA binding"/>
    <property type="evidence" value="ECO:0007669"/>
    <property type="project" value="TreeGrafter"/>
</dbReference>
<proteinExistence type="inferred from homology"/>
<dbReference type="GO" id="GO:0043111">
    <property type="term" value="P:replication fork arrest"/>
    <property type="evidence" value="ECO:0007669"/>
    <property type="project" value="TreeGrafter"/>
</dbReference>
<dbReference type="PANTHER" id="PTHR13220">
    <property type="entry name" value="TIMELESS INTERACTING-RELATED"/>
    <property type="match status" value="1"/>
</dbReference>
<keyword evidence="5 6" id="KW-0131">Cell cycle</keyword>
<dbReference type="AlphaFoldDB" id="A0AAD6ZXE7"/>
<evidence type="ECO:0000256" key="7">
    <source>
        <dbReference type="SAM" id="MobiDB-lite"/>
    </source>
</evidence>
<feature type="region of interest" description="Disordered" evidence="7">
    <location>
        <begin position="1"/>
        <end position="101"/>
    </location>
</feature>
<dbReference type="InterPro" id="IPR012923">
    <property type="entry name" value="Csm3"/>
</dbReference>
<feature type="region of interest" description="Disordered" evidence="7">
    <location>
        <begin position="203"/>
        <end position="238"/>
    </location>
</feature>
<name>A0AAD6ZXE7_9AGAR</name>
<evidence type="ECO:0000256" key="6">
    <source>
        <dbReference type="RuleBase" id="RU366049"/>
    </source>
</evidence>
<dbReference type="GO" id="GO:0031297">
    <property type="term" value="P:replication fork processing"/>
    <property type="evidence" value="ECO:0007669"/>
    <property type="project" value="UniProtKB-UniRule"/>
</dbReference>
<comment type="caution">
    <text evidence="9">The sequence shown here is derived from an EMBL/GenBank/DDBJ whole genome shotgun (WGS) entry which is preliminary data.</text>
</comment>
<sequence>MDDLDAIWDAPVTPPAAAKEPLFLADDEDDQMPDAPPRRTLPTPDLTALFSAVDAIPDDPSEDGAHPALTPHQILSSSPAHHLDDKDEGNNDDKGAKKPKKVLRLDEGRLIDCFPQLIEDSKNIKIKGKGHEASDLNRLLQVYQFWTHRLYPKTPFKDTVDRVEKLCHSKRMHNQLSQWRDEAHGITRENAEDDEEDRALVDLTDHSNPAPDSDQADYASSSSHEATRPPSSVDGDDDADMVAAMDAAAKLNAQQSSINRAPDDEDIQAAAKARTQAPVDDDDEFWDVVDAVNGAAVPSMPVPSMPVPKHALEDDLDEDWDAVDAMNGAAAIPTPVPQHTPKDDLDEEEWDALDAMAVDSAGR</sequence>
<dbReference type="PANTHER" id="PTHR13220:SF11">
    <property type="entry name" value="TIMELESS-INTERACTING PROTEIN"/>
    <property type="match status" value="1"/>
</dbReference>
<keyword evidence="3 6" id="KW-0227">DNA damage</keyword>
<gene>
    <name evidence="9" type="ORF">DFH08DRAFT_1081606</name>
</gene>
<dbReference type="Proteomes" id="UP001218218">
    <property type="component" value="Unassembled WGS sequence"/>
</dbReference>
<dbReference type="GO" id="GO:0031298">
    <property type="term" value="C:replication fork protection complex"/>
    <property type="evidence" value="ECO:0007669"/>
    <property type="project" value="TreeGrafter"/>
</dbReference>
<reference evidence="9" key="1">
    <citation type="submission" date="2023-03" db="EMBL/GenBank/DDBJ databases">
        <title>Massive genome expansion in bonnet fungi (Mycena s.s.) driven by repeated elements and novel gene families across ecological guilds.</title>
        <authorList>
            <consortium name="Lawrence Berkeley National Laboratory"/>
            <person name="Harder C.B."/>
            <person name="Miyauchi S."/>
            <person name="Viragh M."/>
            <person name="Kuo A."/>
            <person name="Thoen E."/>
            <person name="Andreopoulos B."/>
            <person name="Lu D."/>
            <person name="Skrede I."/>
            <person name="Drula E."/>
            <person name="Henrissat B."/>
            <person name="Morin E."/>
            <person name="Kohler A."/>
            <person name="Barry K."/>
            <person name="LaButti K."/>
            <person name="Morin E."/>
            <person name="Salamov A."/>
            <person name="Lipzen A."/>
            <person name="Mereny Z."/>
            <person name="Hegedus B."/>
            <person name="Baldrian P."/>
            <person name="Stursova M."/>
            <person name="Weitz H."/>
            <person name="Taylor A."/>
            <person name="Grigoriev I.V."/>
            <person name="Nagy L.G."/>
            <person name="Martin F."/>
            <person name="Kauserud H."/>
        </authorList>
    </citation>
    <scope>NUCLEOTIDE SEQUENCE</scope>
    <source>
        <strain evidence="9">CBHHK002</strain>
    </source>
</reference>
<keyword evidence="4 6" id="KW-0539">Nucleus</keyword>
<dbReference type="InterPro" id="IPR040038">
    <property type="entry name" value="TIPIN/Csm3/Swi3"/>
</dbReference>
<comment type="similarity">
    <text evidence="2 6">Belongs to the CSM3 family.</text>
</comment>
<evidence type="ECO:0000256" key="2">
    <source>
        <dbReference type="ARBA" id="ARBA00006075"/>
    </source>
</evidence>
<evidence type="ECO:0000259" key="8">
    <source>
        <dbReference type="Pfam" id="PF07962"/>
    </source>
</evidence>
<evidence type="ECO:0000256" key="5">
    <source>
        <dbReference type="ARBA" id="ARBA00023306"/>
    </source>
</evidence>
<feature type="compositionally biased region" description="Low complexity" evidence="7">
    <location>
        <begin position="210"/>
        <end position="223"/>
    </location>
</feature>
<accession>A0AAD6ZXE7</accession>
<feature type="compositionally biased region" description="Low complexity" evidence="7">
    <location>
        <begin position="38"/>
        <end position="49"/>
    </location>
</feature>
<evidence type="ECO:0000256" key="4">
    <source>
        <dbReference type="ARBA" id="ARBA00023242"/>
    </source>
</evidence>
<comment type="function">
    <text evidence="6">Plays an important role in the control of DNA replication and the maintenance of replication fork stability.</text>
</comment>
<dbReference type="Pfam" id="PF07962">
    <property type="entry name" value="Swi3"/>
    <property type="match status" value="1"/>
</dbReference>
<feature type="compositionally biased region" description="Basic and acidic residues" evidence="7">
    <location>
        <begin position="81"/>
        <end position="96"/>
    </location>
</feature>
<protein>
    <recommendedName>
        <fullName evidence="6">Chromosome segregation in meiosis protein</fullName>
    </recommendedName>
</protein>
<evidence type="ECO:0000313" key="9">
    <source>
        <dbReference type="EMBL" id="KAJ7343433.1"/>
    </source>
</evidence>
<keyword evidence="10" id="KW-1185">Reference proteome</keyword>
<evidence type="ECO:0000256" key="3">
    <source>
        <dbReference type="ARBA" id="ARBA00022763"/>
    </source>
</evidence>
<evidence type="ECO:0000256" key="1">
    <source>
        <dbReference type="ARBA" id="ARBA00004123"/>
    </source>
</evidence>
<comment type="subcellular location">
    <subcellularLocation>
        <location evidence="1 6">Nucleus</location>
    </subcellularLocation>
</comment>
<dbReference type="GO" id="GO:0000076">
    <property type="term" value="P:DNA replication checkpoint signaling"/>
    <property type="evidence" value="ECO:0007669"/>
    <property type="project" value="UniProtKB-UniRule"/>
</dbReference>
<organism evidence="9 10">
    <name type="scientific">Mycena albidolilacea</name>
    <dbReference type="NCBI Taxonomy" id="1033008"/>
    <lineage>
        <taxon>Eukaryota</taxon>
        <taxon>Fungi</taxon>
        <taxon>Dikarya</taxon>
        <taxon>Basidiomycota</taxon>
        <taxon>Agaricomycotina</taxon>
        <taxon>Agaricomycetes</taxon>
        <taxon>Agaricomycetidae</taxon>
        <taxon>Agaricales</taxon>
        <taxon>Marasmiineae</taxon>
        <taxon>Mycenaceae</taxon>
        <taxon>Mycena</taxon>
    </lineage>
</organism>
<feature type="domain" description="Chromosome segregation in meiosis protein 3" evidence="8">
    <location>
        <begin position="114"/>
        <end position="183"/>
    </location>
</feature>
<evidence type="ECO:0000313" key="10">
    <source>
        <dbReference type="Proteomes" id="UP001218218"/>
    </source>
</evidence>